<dbReference type="InterPro" id="IPR022113">
    <property type="entry name" value="TMEM131L_N"/>
</dbReference>
<accession>A0A4U5QX15</accession>
<feature type="compositionally biased region" description="Basic residues" evidence="7">
    <location>
        <begin position="996"/>
        <end position="1005"/>
    </location>
</feature>
<evidence type="ECO:0000256" key="1">
    <source>
        <dbReference type="ARBA" id="ARBA00004479"/>
    </source>
</evidence>
<evidence type="ECO:0000256" key="2">
    <source>
        <dbReference type="ARBA" id="ARBA00006682"/>
    </source>
</evidence>
<feature type="transmembrane region" description="Helical" evidence="8">
    <location>
        <begin position="947"/>
        <end position="970"/>
    </location>
</feature>
<feature type="compositionally biased region" description="Polar residues" evidence="7">
    <location>
        <begin position="1099"/>
        <end position="1113"/>
    </location>
</feature>
<feature type="region of interest" description="Disordered" evidence="7">
    <location>
        <begin position="986"/>
        <end position="1011"/>
    </location>
</feature>
<dbReference type="PANTHER" id="PTHR22050">
    <property type="entry name" value="RW1 PROTEIN HOMOLOG"/>
    <property type="match status" value="1"/>
</dbReference>
<dbReference type="EMBL" id="RCHU01000133">
    <property type="protein sequence ID" value="TKS13615.1"/>
    <property type="molecule type" value="Genomic_DNA"/>
</dbReference>
<protein>
    <submittedName>
        <fullName evidence="12">Uncharacterized protein</fullName>
    </submittedName>
</protein>
<feature type="region of interest" description="Disordered" evidence="7">
    <location>
        <begin position="1099"/>
        <end position="1128"/>
    </location>
</feature>
<feature type="transmembrane region" description="Helical" evidence="8">
    <location>
        <begin position="912"/>
        <end position="935"/>
    </location>
</feature>
<evidence type="ECO:0000313" key="12">
    <source>
        <dbReference type="EMBL" id="TKS13615.1"/>
    </source>
</evidence>
<evidence type="ECO:0000256" key="7">
    <source>
        <dbReference type="SAM" id="MobiDB-lite"/>
    </source>
</evidence>
<dbReference type="InterPro" id="IPR055437">
    <property type="entry name" value="TMEM131L_Ig_5"/>
</dbReference>
<organism evidence="12">
    <name type="scientific">Populus alba</name>
    <name type="common">White poplar</name>
    <dbReference type="NCBI Taxonomy" id="43335"/>
    <lineage>
        <taxon>Eukaryota</taxon>
        <taxon>Viridiplantae</taxon>
        <taxon>Streptophyta</taxon>
        <taxon>Embryophyta</taxon>
        <taxon>Tracheophyta</taxon>
        <taxon>Spermatophyta</taxon>
        <taxon>Magnoliopsida</taxon>
        <taxon>eudicotyledons</taxon>
        <taxon>Gunneridae</taxon>
        <taxon>Pentapetalae</taxon>
        <taxon>rosids</taxon>
        <taxon>fabids</taxon>
        <taxon>Malpighiales</taxon>
        <taxon>Salicaceae</taxon>
        <taxon>Saliceae</taxon>
        <taxon>Populus</taxon>
    </lineage>
</organism>
<sequence>MDDFHTLTITPRQQHKHNLSMLCLRGLFHQVKAFHVILVLSCNLLCFSMCGPCLTNGLQKPAEYDSCGSYGDNGAVGFQDISVGDTSLGYAAGSSMTLLNFENICTNSHSFCFLSTLPGFSSKEHKLNVASLEVSGSPSDGSLFVGQIQGSRWAENKSWSLDYGMFQLLNGQTVSCSMNSREDVDELSSMQTNSCDQCDPSSCKGPLLIQKRTSARLRKKSEMMKSSSFDASPNVEVSPPVLDWGQRHLYFPSVASLTVANTCNDSILHVYEPFSTDTQFYPCNFSEVLLGPGEVASICFVFLPRWLGLSSAHLILQTSSGGFLVQVKGYAVESPYNISPLSSLDAPSSGRLRKNFSLLNPFDEILYVKEVNVWISVSQGNISHNTEATCSLENLGGPDGLSLLGVKDWLVVRSAQNGFPWMAMRPQENWEIGPHSSETIMEIDFSVESEGNVFGAFCMQLLRSSQDRTETVMFPLELELDGKVGISGSVSFETLVPFDVGNTVVVAIALRNRAPHVLSVVKISEVAAAKVFQIKYIEGLLLFPSTVTQVATVTCTQLLVELHDSPSEMSNMNKDCKLVLLTNDSSTPHIEIPCQDIFHVCLKRQKDSFIGYDNHSDGAETGNRRTGSLDSGKQSLSEIKALEIAEADEFVLGNWKSQGTTSGMSVLDDHEVVFPMVQVGTYHPRWITVKNPSEHPVVMQLILNSGEIIDECRGTDGSLEPPSSNIFVYTELTAPTRYGFSMAESALTEAYVHPYGKAYFGPVFFYPSNRCGWRSSALIRNNLSGVEWLSLRGFGGSLSLVLLDGSEPVQSIEFNLNLPMPLNISRMDGLFNMEETTYICSVSSSKELYAKNMGDLPLEVKSIEVSGSECGLDGFIVHACKGFSLEPGESTKLLISYQSDFSAAMVHRDLELALDSGILVIPIKASLPLYMYNLCKKSVFWMRLKKFSAAVLLATSLMILIFCCIFPQVIAFGSQDYYFNSKESSSATVGSAGKTSRMHRNQRKSKFSESRGMDNLLSSVHRNQRKSKFSESRGMDSLLSSVGEDKASNQESIGKYADGHDGALEQGLTIKNLASTLENHKEGNILSYTEEDKSVAVENSDTLNAPQPPNLTVRTGKEKGRRRRKRKGVSACLAGLLEVSSSQSGNSTPSSPLSPVSATPNRLWSPSSDVESVGVRNPFTLAAGQQFERFQVSKSASKMVVVEPKGSIKYHSYNYFLATQERPSAAFPCSGGAAPTLHYSSPLSSTSTIAPIVRAPGAKLLNQRSVEVNEKLGDEYTYDIWGDHFSGLHLAGSPKDTTMKTIATEGNSDTFFVRGPQALMKKSQPKSGLLRLLRNLQAVQEQQQQLSILRTVNARAYIGVHAYKPITSMDTNNPVMVGLLVMGFNPDTRGMSWDEGDWIDSGFVVDHLVYILLGLR</sequence>
<evidence type="ECO:0000256" key="6">
    <source>
        <dbReference type="ARBA" id="ARBA00023136"/>
    </source>
</evidence>
<name>A0A4U5QX15_POPAL</name>
<keyword evidence="3 8" id="KW-0812">Transmembrane</keyword>
<keyword evidence="5 8" id="KW-1133">Transmembrane helix</keyword>
<proteinExistence type="inferred from homology"/>
<feature type="compositionally biased region" description="Low complexity" evidence="7">
    <location>
        <begin position="1140"/>
        <end position="1155"/>
    </location>
</feature>
<comment type="subcellular location">
    <subcellularLocation>
        <location evidence="1">Membrane</location>
        <topology evidence="1">Single-pass type I membrane protein</topology>
    </subcellularLocation>
</comment>
<dbReference type="Pfam" id="PF24501">
    <property type="entry name" value="Ig_TMEM131L_5"/>
    <property type="match status" value="1"/>
</dbReference>
<reference evidence="12" key="1">
    <citation type="submission" date="2018-10" db="EMBL/GenBank/DDBJ databases">
        <title>Population genomic analysis revealed the cold adaptation of white poplar.</title>
        <authorList>
            <person name="Liu Y.-J."/>
        </authorList>
    </citation>
    <scope>NUCLEOTIDE SEQUENCE [LARGE SCALE GENOMIC DNA]</scope>
    <source>
        <strain evidence="12">PAL-ZL1</strain>
    </source>
</reference>
<feature type="domain" description="DUF7579" evidence="10">
    <location>
        <begin position="489"/>
        <end position="606"/>
    </location>
</feature>
<gene>
    <name evidence="12" type="ORF">D5086_0000051090</name>
</gene>
<dbReference type="InterPro" id="IPR056001">
    <property type="entry name" value="DUF7579"/>
</dbReference>
<evidence type="ECO:0000259" key="11">
    <source>
        <dbReference type="Pfam" id="PF24501"/>
    </source>
</evidence>
<dbReference type="STRING" id="43335.A0A4U5QX15"/>
<evidence type="ECO:0000256" key="4">
    <source>
        <dbReference type="ARBA" id="ARBA00022729"/>
    </source>
</evidence>
<feature type="region of interest" description="Disordered" evidence="7">
    <location>
        <begin position="1140"/>
        <end position="1169"/>
    </location>
</feature>
<feature type="domain" description="Transmembrane protein 131-like N-terminal" evidence="9">
    <location>
        <begin position="235"/>
        <end position="318"/>
    </location>
</feature>
<evidence type="ECO:0000256" key="8">
    <source>
        <dbReference type="SAM" id="Phobius"/>
    </source>
</evidence>
<keyword evidence="6 8" id="KW-0472">Membrane</keyword>
<evidence type="ECO:0000259" key="10">
    <source>
        <dbReference type="Pfam" id="PF24474"/>
    </source>
</evidence>
<comment type="similarity">
    <text evidence="2">Belongs to the TMEM131 family.</text>
</comment>
<feature type="compositionally biased region" description="Polar residues" evidence="7">
    <location>
        <begin position="1156"/>
        <end position="1169"/>
    </location>
</feature>
<dbReference type="GO" id="GO:0016020">
    <property type="term" value="C:membrane"/>
    <property type="evidence" value="ECO:0007669"/>
    <property type="project" value="UniProtKB-SubCell"/>
</dbReference>
<dbReference type="Pfam" id="PF24474">
    <property type="entry name" value="DUF7579"/>
    <property type="match status" value="1"/>
</dbReference>
<feature type="domain" description="TMEM131L fifth Ig-like" evidence="11">
    <location>
        <begin position="852"/>
        <end position="916"/>
    </location>
</feature>
<dbReference type="InterPro" id="IPR039877">
    <property type="entry name" value="TMEM131-like"/>
</dbReference>
<comment type="caution">
    <text evidence="12">The sequence shown here is derived from an EMBL/GenBank/DDBJ whole genome shotgun (WGS) entry which is preliminary data.</text>
</comment>
<evidence type="ECO:0000259" key="9">
    <source>
        <dbReference type="Pfam" id="PF12371"/>
    </source>
</evidence>
<dbReference type="PANTHER" id="PTHR22050:SF0">
    <property type="entry name" value="TRANSMEMBRANE PROTEIN 131 HOMOLOG"/>
    <property type="match status" value="1"/>
</dbReference>
<dbReference type="Pfam" id="PF12371">
    <property type="entry name" value="TMEM131_like_N"/>
    <property type="match status" value="1"/>
</dbReference>
<evidence type="ECO:0000256" key="3">
    <source>
        <dbReference type="ARBA" id="ARBA00022692"/>
    </source>
</evidence>
<evidence type="ECO:0000256" key="5">
    <source>
        <dbReference type="ARBA" id="ARBA00022989"/>
    </source>
</evidence>
<keyword evidence="4" id="KW-0732">Signal</keyword>
<feature type="compositionally biased region" description="Basic residues" evidence="7">
    <location>
        <begin position="1119"/>
        <end position="1128"/>
    </location>
</feature>